<reference evidence="1 2" key="1">
    <citation type="journal article" date="2021" name="Environ. Microbiol.">
        <title>Gene family expansions and transcriptome signatures uncover fungal adaptations to wood decay.</title>
        <authorList>
            <person name="Hage H."/>
            <person name="Miyauchi S."/>
            <person name="Viragh M."/>
            <person name="Drula E."/>
            <person name="Min B."/>
            <person name="Chaduli D."/>
            <person name="Navarro D."/>
            <person name="Favel A."/>
            <person name="Norest M."/>
            <person name="Lesage-Meessen L."/>
            <person name="Balint B."/>
            <person name="Merenyi Z."/>
            <person name="de Eugenio L."/>
            <person name="Morin E."/>
            <person name="Martinez A.T."/>
            <person name="Baldrian P."/>
            <person name="Stursova M."/>
            <person name="Martinez M.J."/>
            <person name="Novotny C."/>
            <person name="Magnuson J.K."/>
            <person name="Spatafora J.W."/>
            <person name="Maurice S."/>
            <person name="Pangilinan J."/>
            <person name="Andreopoulos W."/>
            <person name="LaButti K."/>
            <person name="Hundley H."/>
            <person name="Na H."/>
            <person name="Kuo A."/>
            <person name="Barry K."/>
            <person name="Lipzen A."/>
            <person name="Henrissat B."/>
            <person name="Riley R."/>
            <person name="Ahrendt S."/>
            <person name="Nagy L.G."/>
            <person name="Grigoriev I.V."/>
            <person name="Martin F."/>
            <person name="Rosso M.N."/>
        </authorList>
    </citation>
    <scope>NUCLEOTIDE SEQUENCE [LARGE SCALE GENOMIC DNA]</scope>
    <source>
        <strain evidence="1 2">CIRM-BRFM 1785</strain>
    </source>
</reference>
<dbReference type="Gene3D" id="3.40.50.150">
    <property type="entry name" value="Vaccinia Virus protein VP39"/>
    <property type="match status" value="1"/>
</dbReference>
<keyword evidence="2" id="KW-1185">Reference proteome</keyword>
<evidence type="ECO:0000313" key="1">
    <source>
        <dbReference type="EMBL" id="KAH9833161.1"/>
    </source>
</evidence>
<dbReference type="PANTHER" id="PTHR14614">
    <property type="entry name" value="HEPATOCELLULAR CARCINOMA-ASSOCIATED ANTIGEN"/>
    <property type="match status" value="1"/>
</dbReference>
<evidence type="ECO:0000313" key="2">
    <source>
        <dbReference type="Proteomes" id="UP000814176"/>
    </source>
</evidence>
<dbReference type="EMBL" id="JADCUA010000019">
    <property type="protein sequence ID" value="KAH9833161.1"/>
    <property type="molecule type" value="Genomic_DNA"/>
</dbReference>
<dbReference type="SUPFAM" id="SSF53335">
    <property type="entry name" value="S-adenosyl-L-methionine-dependent methyltransferases"/>
    <property type="match status" value="1"/>
</dbReference>
<name>A0ABQ8K8T7_9APHY</name>
<sequence length="259" mass="27489">MDSDEFIGDVSALYNDTVDLQDDGEIHYGPLVLTVAPKAGKANTLLADHLFSPSLLLAERIERGLIPLEAQTVVELGAGCALPSLLASTLSRPPSLVVPTDYPDAPILANLTRNLERNASRVSRGTPAHSYPSCPTRAGFDVVILSDLLHFDAAHAALLASLAALLRRAPSARAYVAAGKYTLPVHCAHFVRIAAEAGIALEEGTDAGEDEGGVVWRGTMEVRGGGLDREQLGVRKGMCRWWTGRWADLSGERGEDGGA</sequence>
<dbReference type="Pfam" id="PF10294">
    <property type="entry name" value="Methyltransf_16"/>
    <property type="match status" value="1"/>
</dbReference>
<accession>A0ABQ8K8T7</accession>
<dbReference type="InterPro" id="IPR019410">
    <property type="entry name" value="Methyltransf_16"/>
</dbReference>
<gene>
    <name evidence="1" type="ORF">C8Q71DRAFT_860441</name>
</gene>
<dbReference type="Proteomes" id="UP000814176">
    <property type="component" value="Unassembled WGS sequence"/>
</dbReference>
<dbReference type="GeneID" id="72008532"/>
<organism evidence="1 2">
    <name type="scientific">Rhodofomes roseus</name>
    <dbReference type="NCBI Taxonomy" id="34475"/>
    <lineage>
        <taxon>Eukaryota</taxon>
        <taxon>Fungi</taxon>
        <taxon>Dikarya</taxon>
        <taxon>Basidiomycota</taxon>
        <taxon>Agaricomycotina</taxon>
        <taxon>Agaricomycetes</taxon>
        <taxon>Polyporales</taxon>
        <taxon>Rhodofomes</taxon>
    </lineage>
</organism>
<proteinExistence type="predicted"/>
<dbReference type="InterPro" id="IPR029063">
    <property type="entry name" value="SAM-dependent_MTases_sf"/>
</dbReference>
<dbReference type="RefSeq" id="XP_047775927.1">
    <property type="nucleotide sequence ID" value="XM_047927800.1"/>
</dbReference>
<comment type="caution">
    <text evidence="1">The sequence shown here is derived from an EMBL/GenBank/DDBJ whole genome shotgun (WGS) entry which is preliminary data.</text>
</comment>
<protein>
    <submittedName>
        <fullName evidence="1">Uncharacterized protein</fullName>
    </submittedName>
</protein>